<accession>A0A221MFD8</accession>
<reference evidence="6 7" key="1">
    <citation type="journal article" date="2003" name="Int. J. Syst. Evol. Microbiol.">
        <title>Virgibacillus carmonensis sp. nov., Virgibacillus necropolis sp. nov. and Virgibacillus picturae sp. nov., three novel species isolated from deteriorated mural paintings, transfer of the species of the genus salibacillus to Virgibacillus, as Virgibacillus marismortui comb. nov. and Virgibacillus salexigens comb. nov., and emended description of the genus Virgibacillus.</title>
        <authorList>
            <person name="Heyrman J."/>
            <person name="Logan N.A."/>
            <person name="Busse H.J."/>
            <person name="Balcaen A."/>
            <person name="Lebbe L."/>
            <person name="Rodriguez-Diaz M."/>
            <person name="Swings J."/>
            <person name="De Vos P."/>
        </authorList>
    </citation>
    <scope>NUCLEOTIDE SEQUENCE [LARGE SCALE GENOMIC DNA]</scope>
    <source>
        <strain evidence="6 7">LMG 19488</strain>
    </source>
</reference>
<dbReference type="CDD" id="cd01298">
    <property type="entry name" value="ATZ_TRZ_like"/>
    <property type="match status" value="1"/>
</dbReference>
<keyword evidence="1 4" id="KW-0479">Metal-binding</keyword>
<dbReference type="PANTHER" id="PTHR43794:SF11">
    <property type="entry name" value="AMIDOHYDROLASE-RELATED DOMAIN-CONTAINING PROTEIN"/>
    <property type="match status" value="1"/>
</dbReference>
<dbReference type="KEGG" id="vne:CFK40_15660"/>
<name>A0A221MFD8_9BACI</name>
<evidence type="ECO:0000256" key="1">
    <source>
        <dbReference type="ARBA" id="ARBA00022723"/>
    </source>
</evidence>
<evidence type="ECO:0000259" key="5">
    <source>
        <dbReference type="Pfam" id="PF01979"/>
    </source>
</evidence>
<feature type="domain" description="Amidohydrolase-related" evidence="5">
    <location>
        <begin position="60"/>
        <end position="404"/>
    </location>
</feature>
<dbReference type="GO" id="GO:0046872">
    <property type="term" value="F:metal ion binding"/>
    <property type="evidence" value="ECO:0007669"/>
    <property type="project" value="UniProtKB-KW"/>
</dbReference>
<dbReference type="EC" id="3.5.4.28" evidence="4"/>
<dbReference type="HAMAP" id="MF_01281">
    <property type="entry name" value="MTA_SAH_deamin"/>
    <property type="match status" value="1"/>
</dbReference>
<comment type="cofactor">
    <cofactor evidence="4">
        <name>Zn(2+)</name>
        <dbReference type="ChEBI" id="CHEBI:29105"/>
    </cofactor>
    <text evidence="4">Binds 1 zinc ion per subunit.</text>
</comment>
<dbReference type="InterPro" id="IPR023512">
    <property type="entry name" value="Deaminase_MtaD/DadD"/>
</dbReference>
<sequence>MMKNLLITNVTIVPMTAEESFIQNGYIFIESDVIKDVGHTPHPPHLKEQAKIIDGEGMVAIPGLINGHTHTPMSILRGYADDFPLMDWLKKMWAVEDRMTEEDIYWSSMLSMVEMIKSGTTTFCDMYYGMDRIAIGVEKSGMRALLSQGIIEGDSGGEELLTETVEFVRNWDKSANQRIHALLSPHAPYTCSPSLIEKMVEQAHILDCSIHTHLAETREEINIISERHGDTPIALMEKIGLFTRHVVAAHGVYLTDEEIDILKRRQVGLIHNPKSNMKLASGVAPIAQMLDKGVTIGIGTDGAASNNTLDMFEEMRFASLMQKVSLEDPMALPAYETLKMGTSRGAAALNIVDQVGTIEAGKKADITLIDFRKAHLSPVNDVVSHLIYSAKASDVAYTIVDGSVLMNNGKLTTIDEEEVTWHIEKIKNNLL</sequence>
<dbReference type="OrthoDB" id="9807210at2"/>
<evidence type="ECO:0000313" key="7">
    <source>
        <dbReference type="Proteomes" id="UP000204391"/>
    </source>
</evidence>
<dbReference type="AlphaFoldDB" id="A0A221MFD8"/>
<feature type="binding site" evidence="4">
    <location>
        <position position="70"/>
    </location>
    <ligand>
        <name>Zn(2+)</name>
        <dbReference type="ChEBI" id="CHEBI:29105"/>
    </ligand>
</feature>
<dbReference type="InterPro" id="IPR006680">
    <property type="entry name" value="Amidohydro-rel"/>
</dbReference>
<dbReference type="FunFam" id="3.20.20.140:FF:000014">
    <property type="entry name" value="5-methylthioadenosine/S-adenosylhomocysteine deaminase"/>
    <property type="match status" value="1"/>
</dbReference>
<dbReference type="EC" id="3.5.4.31" evidence="4"/>
<organism evidence="6 7">
    <name type="scientific">Virgibacillus necropolis</name>
    <dbReference type="NCBI Taxonomy" id="163877"/>
    <lineage>
        <taxon>Bacteria</taxon>
        <taxon>Bacillati</taxon>
        <taxon>Bacillota</taxon>
        <taxon>Bacilli</taxon>
        <taxon>Bacillales</taxon>
        <taxon>Bacillaceae</taxon>
        <taxon>Virgibacillus</taxon>
    </lineage>
</organism>
<feature type="binding site" evidence="4">
    <location>
        <position position="301"/>
    </location>
    <ligand>
        <name>substrate</name>
    </ligand>
</feature>
<dbReference type="RefSeq" id="WP_089533352.1">
    <property type="nucleotide sequence ID" value="NZ_CP022437.1"/>
</dbReference>
<evidence type="ECO:0000313" key="6">
    <source>
        <dbReference type="EMBL" id="ASN06354.1"/>
    </source>
</evidence>
<evidence type="ECO:0000256" key="2">
    <source>
        <dbReference type="ARBA" id="ARBA00022801"/>
    </source>
</evidence>
<dbReference type="InterPro" id="IPR050287">
    <property type="entry name" value="MTA/SAH_deaminase"/>
</dbReference>
<keyword evidence="3 4" id="KW-0862">Zinc</keyword>
<dbReference type="InterPro" id="IPR011059">
    <property type="entry name" value="Metal-dep_hydrolase_composite"/>
</dbReference>
<feature type="binding site" evidence="4">
    <location>
        <position position="301"/>
    </location>
    <ligand>
        <name>Zn(2+)</name>
        <dbReference type="ChEBI" id="CHEBI:29105"/>
    </ligand>
</feature>
<dbReference type="GO" id="GO:0050270">
    <property type="term" value="F:S-adenosylhomocysteine deaminase activity"/>
    <property type="evidence" value="ECO:0007669"/>
    <property type="project" value="UniProtKB-UniRule"/>
</dbReference>
<comment type="similarity">
    <text evidence="4">Belongs to the metallo-dependent hydrolases superfamily. MTA/SAH deaminase family.</text>
</comment>
<feature type="binding site" evidence="4">
    <location>
        <position position="216"/>
    </location>
    <ligand>
        <name>substrate</name>
    </ligand>
</feature>
<comment type="catalytic activity">
    <reaction evidence="4">
        <text>S-adenosyl-L-homocysteine + H2O + H(+) = S-inosyl-L-homocysteine + NH4(+)</text>
        <dbReference type="Rhea" id="RHEA:20716"/>
        <dbReference type="ChEBI" id="CHEBI:15377"/>
        <dbReference type="ChEBI" id="CHEBI:15378"/>
        <dbReference type="ChEBI" id="CHEBI:28938"/>
        <dbReference type="ChEBI" id="CHEBI:57856"/>
        <dbReference type="ChEBI" id="CHEBI:57985"/>
        <dbReference type="EC" id="3.5.4.28"/>
    </reaction>
</comment>
<dbReference type="SUPFAM" id="SSF51556">
    <property type="entry name" value="Metallo-dependent hydrolases"/>
    <property type="match status" value="1"/>
</dbReference>
<dbReference type="EMBL" id="CP022437">
    <property type="protein sequence ID" value="ASN06354.1"/>
    <property type="molecule type" value="Genomic_DNA"/>
</dbReference>
<dbReference type="Proteomes" id="UP000204391">
    <property type="component" value="Chromosome"/>
</dbReference>
<comment type="function">
    <text evidence="4">Catalyzes the deamination of 5-methylthioadenosine and S-adenosyl-L-homocysteine into 5-methylthioinosine and S-inosyl-L-homocysteine, respectively. Is also able to deaminate adenosine.</text>
</comment>
<comment type="catalytic activity">
    <reaction evidence="4">
        <text>S-methyl-5'-thioadenosine + H2O + H(+) = S-methyl-5'-thioinosine + NH4(+)</text>
        <dbReference type="Rhea" id="RHEA:25025"/>
        <dbReference type="ChEBI" id="CHEBI:15377"/>
        <dbReference type="ChEBI" id="CHEBI:15378"/>
        <dbReference type="ChEBI" id="CHEBI:17509"/>
        <dbReference type="ChEBI" id="CHEBI:28938"/>
        <dbReference type="ChEBI" id="CHEBI:48595"/>
        <dbReference type="EC" id="3.5.4.31"/>
    </reaction>
</comment>
<comment type="caution">
    <text evidence="4">Lacks conserved residue(s) required for the propagation of feature annotation.</text>
</comment>
<dbReference type="PANTHER" id="PTHR43794">
    <property type="entry name" value="AMINOHYDROLASE SSNA-RELATED"/>
    <property type="match status" value="1"/>
</dbReference>
<gene>
    <name evidence="4" type="primary">mtaD</name>
    <name evidence="6" type="ORF">CFK40_15660</name>
</gene>
<keyword evidence="2 4" id="KW-0378">Hydrolase</keyword>
<keyword evidence="7" id="KW-1185">Reference proteome</keyword>
<feature type="binding site" evidence="4">
    <location>
        <position position="96"/>
    </location>
    <ligand>
        <name>substrate</name>
    </ligand>
</feature>
<dbReference type="InterPro" id="IPR032466">
    <property type="entry name" value="Metal_Hydrolase"/>
</dbReference>
<dbReference type="Gene3D" id="2.30.40.10">
    <property type="entry name" value="Urease, subunit C, domain 1"/>
    <property type="match status" value="1"/>
</dbReference>
<feature type="binding site" evidence="4">
    <location>
        <position position="68"/>
    </location>
    <ligand>
        <name>Zn(2+)</name>
        <dbReference type="ChEBI" id="CHEBI:29105"/>
    </ligand>
</feature>
<dbReference type="Pfam" id="PF01979">
    <property type="entry name" value="Amidohydro_1"/>
    <property type="match status" value="1"/>
</dbReference>
<dbReference type="Gene3D" id="3.20.20.140">
    <property type="entry name" value="Metal-dependent hydrolases"/>
    <property type="match status" value="1"/>
</dbReference>
<dbReference type="GO" id="GO:0090614">
    <property type="term" value="F:5'-methylthioadenosine deaminase activity"/>
    <property type="evidence" value="ECO:0007669"/>
    <property type="project" value="UniProtKB-UniRule"/>
</dbReference>
<evidence type="ECO:0000256" key="4">
    <source>
        <dbReference type="HAMAP-Rule" id="MF_01281"/>
    </source>
</evidence>
<proteinExistence type="inferred from homology"/>
<feature type="binding site" evidence="4">
    <location>
        <position position="213"/>
    </location>
    <ligand>
        <name>Zn(2+)</name>
        <dbReference type="ChEBI" id="CHEBI:29105"/>
    </ligand>
</feature>
<dbReference type="SUPFAM" id="SSF51338">
    <property type="entry name" value="Composite domain of metallo-dependent hydrolases"/>
    <property type="match status" value="1"/>
</dbReference>
<protein>
    <recommendedName>
        <fullName evidence="4">5-methylthioadenosine/S-adenosylhomocysteine deaminase</fullName>
        <shortName evidence="4">MTA/SAH deaminase</shortName>
        <ecNumber evidence="4">3.5.4.28</ecNumber>
        <ecNumber evidence="4">3.5.4.31</ecNumber>
    </recommendedName>
</protein>
<feature type="binding site" evidence="4">
    <location>
        <position position="186"/>
    </location>
    <ligand>
        <name>substrate</name>
    </ligand>
</feature>
<evidence type="ECO:0000256" key="3">
    <source>
        <dbReference type="ARBA" id="ARBA00022833"/>
    </source>
</evidence>